<evidence type="ECO:0000313" key="2">
    <source>
        <dbReference type="EMBL" id="KMP10076.1"/>
    </source>
</evidence>
<proteinExistence type="predicted"/>
<protein>
    <submittedName>
        <fullName evidence="2">Uncharacterized protein</fullName>
    </submittedName>
</protein>
<feature type="region of interest" description="Disordered" evidence="1">
    <location>
        <begin position="65"/>
        <end position="96"/>
    </location>
</feature>
<sequence>MGDGFRRTFYQLAGENQDGMFLAKSNDHAVIRNMIYIEPFKMHTAFYTCVQPLFLLKKHSSEHCQIGKQRHGASNSRRKPSRGSRNDHSAKKGSSLPMPALLTAEENICPGPRPYQIMPYTRLFTHQSEEERQKGRHRTLSATARWTSLAKNFVLIFVAVSGSLSKSGTAHCGLGNRTRVVGFELLCSPAAQGPREKADCAPLVPWKASRQLACSHAL</sequence>
<dbReference type="Proteomes" id="UP000054565">
    <property type="component" value="Unassembled WGS sequence"/>
</dbReference>
<dbReference type="AlphaFoldDB" id="A0A0J6YN39"/>
<evidence type="ECO:0000256" key="1">
    <source>
        <dbReference type="SAM" id="MobiDB-lite"/>
    </source>
</evidence>
<evidence type="ECO:0000313" key="3">
    <source>
        <dbReference type="Proteomes" id="UP000054565"/>
    </source>
</evidence>
<gene>
    <name evidence="2" type="ORF">CIRG_09309</name>
</gene>
<accession>A0A0J6YN39</accession>
<name>A0A0J6YN39_COCIT</name>
<feature type="compositionally biased region" description="Basic residues" evidence="1">
    <location>
        <begin position="68"/>
        <end position="82"/>
    </location>
</feature>
<dbReference type="EMBL" id="DS028100">
    <property type="protein sequence ID" value="KMP10076.1"/>
    <property type="molecule type" value="Genomic_DNA"/>
</dbReference>
<organism evidence="2 3">
    <name type="scientific">Coccidioides immitis RMSCC 2394</name>
    <dbReference type="NCBI Taxonomy" id="404692"/>
    <lineage>
        <taxon>Eukaryota</taxon>
        <taxon>Fungi</taxon>
        <taxon>Dikarya</taxon>
        <taxon>Ascomycota</taxon>
        <taxon>Pezizomycotina</taxon>
        <taxon>Eurotiomycetes</taxon>
        <taxon>Eurotiomycetidae</taxon>
        <taxon>Onygenales</taxon>
        <taxon>Onygenaceae</taxon>
        <taxon>Coccidioides</taxon>
    </lineage>
</organism>
<reference evidence="3" key="1">
    <citation type="journal article" date="2010" name="Genome Res.">
        <title>Population genomic sequencing of Coccidioides fungi reveals recent hybridization and transposon control.</title>
        <authorList>
            <person name="Neafsey D.E."/>
            <person name="Barker B.M."/>
            <person name="Sharpton T.J."/>
            <person name="Stajich J.E."/>
            <person name="Park D.J."/>
            <person name="Whiston E."/>
            <person name="Hung C.-Y."/>
            <person name="McMahan C."/>
            <person name="White J."/>
            <person name="Sykes S."/>
            <person name="Heiman D."/>
            <person name="Young S."/>
            <person name="Zeng Q."/>
            <person name="Abouelleil A."/>
            <person name="Aftuck L."/>
            <person name="Bessette D."/>
            <person name="Brown A."/>
            <person name="FitzGerald M."/>
            <person name="Lui A."/>
            <person name="Macdonald J.P."/>
            <person name="Priest M."/>
            <person name="Orbach M.J."/>
            <person name="Galgiani J.N."/>
            <person name="Kirkland T.N."/>
            <person name="Cole G.T."/>
            <person name="Birren B.W."/>
            <person name="Henn M.R."/>
            <person name="Taylor J.W."/>
            <person name="Rounsley S.D."/>
        </authorList>
    </citation>
    <scope>NUCLEOTIDE SEQUENCE [LARGE SCALE GENOMIC DNA]</scope>
    <source>
        <strain evidence="3">RMSCC 2394</strain>
    </source>
</reference>